<dbReference type="InterPro" id="IPR044005">
    <property type="entry name" value="DZR_2"/>
</dbReference>
<comment type="similarity">
    <text evidence="1">Belongs to the ComF/GntX family.</text>
</comment>
<dbReference type="InterPro" id="IPR029057">
    <property type="entry name" value="PRTase-like"/>
</dbReference>
<keyword evidence="5" id="KW-1185">Reference proteome</keyword>
<dbReference type="SUPFAM" id="SSF53271">
    <property type="entry name" value="PRTase-like"/>
    <property type="match status" value="1"/>
</dbReference>
<comment type="caution">
    <text evidence="4">The sequence shown here is derived from an EMBL/GenBank/DDBJ whole genome shotgun (WGS) entry which is preliminary data.</text>
</comment>
<dbReference type="AlphaFoldDB" id="A0A917YLH5"/>
<feature type="domain" description="Double zinc ribbon" evidence="3">
    <location>
        <begin position="6"/>
        <end position="66"/>
    </location>
</feature>
<dbReference type="EMBL" id="BMLP01000004">
    <property type="protein sequence ID" value="GGO33663.1"/>
    <property type="molecule type" value="Genomic_DNA"/>
</dbReference>
<accession>A0A917YLH5</accession>
<feature type="domain" description="Phosphoribosyltransferase" evidence="2">
    <location>
        <begin position="195"/>
        <end position="237"/>
    </location>
</feature>
<dbReference type="PANTHER" id="PTHR47505:SF1">
    <property type="entry name" value="DNA UTILIZATION PROTEIN YHGH"/>
    <property type="match status" value="1"/>
</dbReference>
<dbReference type="Proteomes" id="UP000598196">
    <property type="component" value="Unassembled WGS sequence"/>
</dbReference>
<dbReference type="OrthoDB" id="9779910at2"/>
<name>A0A917YLH5_9RHOB</name>
<evidence type="ECO:0000256" key="1">
    <source>
        <dbReference type="ARBA" id="ARBA00008007"/>
    </source>
</evidence>
<dbReference type="Gene3D" id="3.40.50.2020">
    <property type="match status" value="1"/>
</dbReference>
<protein>
    <submittedName>
        <fullName evidence="4">Amidophosphoribosyltransferase</fullName>
    </submittedName>
</protein>
<dbReference type="CDD" id="cd06223">
    <property type="entry name" value="PRTases_typeI"/>
    <property type="match status" value="1"/>
</dbReference>
<evidence type="ECO:0000313" key="4">
    <source>
        <dbReference type="EMBL" id="GGO33663.1"/>
    </source>
</evidence>
<dbReference type="Pfam" id="PF18912">
    <property type="entry name" value="DZR_2"/>
    <property type="match status" value="1"/>
</dbReference>
<gene>
    <name evidence="4" type="primary">comF</name>
    <name evidence="4" type="ORF">GCM10010991_23350</name>
</gene>
<dbReference type="Pfam" id="PF00156">
    <property type="entry name" value="Pribosyltran"/>
    <property type="match status" value="1"/>
</dbReference>
<evidence type="ECO:0000313" key="5">
    <source>
        <dbReference type="Proteomes" id="UP000598196"/>
    </source>
</evidence>
<dbReference type="InterPro" id="IPR000836">
    <property type="entry name" value="PRTase_dom"/>
</dbReference>
<dbReference type="PANTHER" id="PTHR47505">
    <property type="entry name" value="DNA UTILIZATION PROTEIN YHGH"/>
    <property type="match status" value="1"/>
</dbReference>
<reference evidence="4 5" key="1">
    <citation type="journal article" date="2014" name="Int. J. Syst. Evol. Microbiol.">
        <title>Complete genome sequence of Corynebacterium casei LMG S-19264T (=DSM 44701T), isolated from a smear-ripened cheese.</title>
        <authorList>
            <consortium name="US DOE Joint Genome Institute (JGI-PGF)"/>
            <person name="Walter F."/>
            <person name="Albersmeier A."/>
            <person name="Kalinowski J."/>
            <person name="Ruckert C."/>
        </authorList>
    </citation>
    <scope>NUCLEOTIDE SEQUENCE [LARGE SCALE GENOMIC DNA]</scope>
    <source>
        <strain evidence="4 5">CGMCC 1.7029</strain>
    </source>
</reference>
<dbReference type="InterPro" id="IPR051910">
    <property type="entry name" value="ComF/GntX_DNA_util-trans"/>
</dbReference>
<evidence type="ECO:0000259" key="2">
    <source>
        <dbReference type="Pfam" id="PF00156"/>
    </source>
</evidence>
<evidence type="ECO:0000259" key="3">
    <source>
        <dbReference type="Pfam" id="PF18912"/>
    </source>
</evidence>
<organism evidence="4 5">
    <name type="scientific">Gemmobacter aquaticus</name>
    <dbReference type="NCBI Taxonomy" id="490185"/>
    <lineage>
        <taxon>Bacteria</taxon>
        <taxon>Pseudomonadati</taxon>
        <taxon>Pseudomonadota</taxon>
        <taxon>Alphaproteobacteria</taxon>
        <taxon>Rhodobacterales</taxon>
        <taxon>Paracoccaceae</taxon>
        <taxon>Gemmobacter</taxon>
    </lineage>
</organism>
<proteinExistence type="inferred from homology"/>
<sequence length="240" mass="25973">MGLQAALRLIYPPLCIACDGQVATEFGLCTDCWQTTPFIGGAVCDCCGAPLPGEDDGRAAQCDDCLTLARPWSRGRAALQYRDTARQLVMALKHADRLDLAVPAAQWLMRAASPLIAPDTVIAPVPLHWLRMVRRKYNQSAVLAQALARQAGRPACPDLLIRHRNTRSQEGRDRDGRFRNVEGAFRVRPGRDWVAAGRPVLLVDDVMTSGATLSACTEACLAAGAARVDVVVLCRVAKEA</sequence>
<dbReference type="RefSeq" id="WP_146287041.1">
    <property type="nucleotide sequence ID" value="NZ_BMLP01000004.1"/>
</dbReference>